<dbReference type="PROSITE" id="PS50878">
    <property type="entry name" value="RT_POL"/>
    <property type="match status" value="1"/>
</dbReference>
<gene>
    <name evidence="2" type="ORF">NP493_1729g00040</name>
</gene>
<evidence type="ECO:0000313" key="3">
    <source>
        <dbReference type="Proteomes" id="UP001209878"/>
    </source>
</evidence>
<organism evidence="2 3">
    <name type="scientific">Ridgeia piscesae</name>
    <name type="common">Tubeworm</name>
    <dbReference type="NCBI Taxonomy" id="27915"/>
    <lineage>
        <taxon>Eukaryota</taxon>
        <taxon>Metazoa</taxon>
        <taxon>Spiralia</taxon>
        <taxon>Lophotrochozoa</taxon>
        <taxon>Annelida</taxon>
        <taxon>Polychaeta</taxon>
        <taxon>Sedentaria</taxon>
        <taxon>Canalipalpata</taxon>
        <taxon>Sabellida</taxon>
        <taxon>Siboglinidae</taxon>
        <taxon>Ridgeia</taxon>
    </lineage>
</organism>
<dbReference type="AlphaFoldDB" id="A0AAD9JUS4"/>
<dbReference type="InterPro" id="IPR000477">
    <property type="entry name" value="RT_dom"/>
</dbReference>
<protein>
    <recommendedName>
        <fullName evidence="1">Reverse transcriptase domain-containing protein</fullName>
    </recommendedName>
</protein>
<sequence length="198" mass="22584">MTGKEEQLGFTITPGKSRPVRPVIQTDFDFADDIALVSVSVEKAQTLLLGVMGECQKMGLQLNTKKTEVITFNINEKSKITTKNCTILAVNEDFKYIGSYISSTENDIRLCSRSYRTRPKRENTRAVSIPTSRSYSLLRAEATKPTRLLQKRTRALKSDWWERKAKALELQRVADRNNMNGFYTGLKCGDPRRRDLIN</sequence>
<evidence type="ECO:0000313" key="2">
    <source>
        <dbReference type="EMBL" id="KAK2159306.1"/>
    </source>
</evidence>
<name>A0AAD9JUS4_RIDPI</name>
<proteinExistence type="predicted"/>
<comment type="caution">
    <text evidence="2">The sequence shown here is derived from an EMBL/GenBank/DDBJ whole genome shotgun (WGS) entry which is preliminary data.</text>
</comment>
<reference evidence="2" key="1">
    <citation type="journal article" date="2023" name="Mol. Biol. Evol.">
        <title>Third-Generation Sequencing Reveals the Adaptive Role of the Epigenome in Three Deep-Sea Polychaetes.</title>
        <authorList>
            <person name="Perez M."/>
            <person name="Aroh O."/>
            <person name="Sun Y."/>
            <person name="Lan Y."/>
            <person name="Juniper S.K."/>
            <person name="Young C.R."/>
            <person name="Angers B."/>
            <person name="Qian P.Y."/>
        </authorList>
    </citation>
    <scope>NUCLEOTIDE SEQUENCE</scope>
    <source>
        <strain evidence="2">R07B-5</strain>
    </source>
</reference>
<dbReference type="Proteomes" id="UP001209878">
    <property type="component" value="Unassembled WGS sequence"/>
</dbReference>
<dbReference type="EMBL" id="JAODUO010001728">
    <property type="protein sequence ID" value="KAK2159306.1"/>
    <property type="molecule type" value="Genomic_DNA"/>
</dbReference>
<dbReference type="PANTHER" id="PTHR47027:SF27">
    <property type="entry name" value="REVERSE TRANSCRIPTASE DOMAIN-CONTAINING PROTEIN"/>
    <property type="match status" value="1"/>
</dbReference>
<feature type="domain" description="Reverse transcriptase" evidence="1">
    <location>
        <begin position="1"/>
        <end position="101"/>
    </location>
</feature>
<accession>A0AAD9JUS4</accession>
<evidence type="ECO:0000259" key="1">
    <source>
        <dbReference type="PROSITE" id="PS50878"/>
    </source>
</evidence>
<keyword evidence="3" id="KW-1185">Reference proteome</keyword>
<dbReference type="PANTHER" id="PTHR47027">
    <property type="entry name" value="REVERSE TRANSCRIPTASE DOMAIN-CONTAINING PROTEIN"/>
    <property type="match status" value="1"/>
</dbReference>